<dbReference type="OrthoDB" id="343463at2"/>
<dbReference type="PANTHER" id="PTHR35812:SF1">
    <property type="entry name" value="LIPOPROTEIN"/>
    <property type="match status" value="1"/>
</dbReference>
<feature type="domain" description="SbsA Ig-like" evidence="3">
    <location>
        <begin position="625"/>
        <end position="668"/>
    </location>
</feature>
<keyword evidence="6" id="KW-1185">Reference proteome</keyword>
<evidence type="ECO:0000259" key="2">
    <source>
        <dbReference type="Pfam" id="PF07603"/>
    </source>
</evidence>
<dbReference type="Pfam" id="PF13205">
    <property type="entry name" value="Big_5"/>
    <property type="match status" value="1"/>
</dbReference>
<dbReference type="PANTHER" id="PTHR35812">
    <property type="entry name" value="LIPOPROTEIN"/>
    <property type="match status" value="1"/>
</dbReference>
<organism evidence="5 6">
    <name type="scientific">Leptospira hartskeerlii</name>
    <dbReference type="NCBI Taxonomy" id="2023177"/>
    <lineage>
        <taxon>Bacteria</taxon>
        <taxon>Pseudomonadati</taxon>
        <taxon>Spirochaetota</taxon>
        <taxon>Spirochaetia</taxon>
        <taxon>Leptospirales</taxon>
        <taxon>Leptospiraceae</taxon>
        <taxon>Leptospira</taxon>
    </lineage>
</organism>
<accession>A0A2M9XHB5</accession>
<comment type="caution">
    <text evidence="5">The sequence shown here is derived from an EMBL/GenBank/DDBJ whole genome shotgun (WGS) entry which is preliminary data.</text>
</comment>
<dbReference type="AlphaFoldDB" id="A0A2M9XHB5"/>
<evidence type="ECO:0000259" key="3">
    <source>
        <dbReference type="Pfam" id="PF13205"/>
    </source>
</evidence>
<dbReference type="EMBL" id="NPDN01000002">
    <property type="protein sequence ID" value="PJZ26962.1"/>
    <property type="molecule type" value="Genomic_DNA"/>
</dbReference>
<name>A0A2M9XHB5_9LEPT</name>
<dbReference type="InterPro" id="IPR011460">
    <property type="entry name" value="Lcl_C"/>
</dbReference>
<dbReference type="Proteomes" id="UP000232196">
    <property type="component" value="Unassembled WGS sequence"/>
</dbReference>
<protein>
    <submittedName>
        <fullName evidence="5">Uncharacterized protein</fullName>
    </submittedName>
</protein>
<feature type="domain" description="GH29D-like beta-sandwich" evidence="4">
    <location>
        <begin position="193"/>
        <end position="229"/>
    </location>
</feature>
<feature type="domain" description="Lcl C-terminal" evidence="2">
    <location>
        <begin position="786"/>
        <end position="904"/>
    </location>
</feature>
<dbReference type="InterPro" id="IPR032812">
    <property type="entry name" value="SbsA_Ig"/>
</dbReference>
<dbReference type="Pfam" id="PF07603">
    <property type="entry name" value="Lcl_C"/>
    <property type="match status" value="1"/>
</dbReference>
<dbReference type="Pfam" id="PF13290">
    <property type="entry name" value="CHB_HEX_C_1"/>
    <property type="match status" value="2"/>
</dbReference>
<sequence>MRYSFRHFSFPFDRLRACLLFIFLVQCGPHSADYKVLAAIENFLVELGTSVGGGGGILPPYTGSFSFSVGDSVNLNGNSGSAGNGTILDPGNLGSTLGFATEGNGVPNLIFLYQGSSTSPYAVDVNGDGTVDYYICYHSDGSLTLSTGINCGGNQVLVRPGLGFDTNGDGVVDNPILALLGSDVTAPSVSVSPPAGIYGGAQTVTVTCADNLAPGNIAYTLDGTTPSFSPINGHIANPPSTGFTVGGSGDGDYTVQYRCRDLAGRIGNVGTAVYQINHNVPNVTISTAFSSNYVSTNSGAVNLSSFSWRSNQSGSYSVRQGGTGCSDGNVIDSGVVSANANNTSYVQASQLSVGLNTLYICVTAGLTGRTSISITRDDTPPTLTASPGAGAYGTSPVSVQLVYSDNSGTSNGYSVVYTLDNSNPTINSATGTVGNGILYNSATPISLSQTTTIRFLARDPAGNLTSSVQSAVFTIDESLATITFNSFSPSSKAVNASSNQSITWQFSGNGAAYKVLLGGNNCSSSTNSSGSTVYQGNSGTSYSSQSDCECNNGSAPTGSATAFKSGNVVSASSTPTGSEIQAAVAVTTVLDNLNFTVGKNMVLICVSNQTNQPHYASATTPIWKDTLPPQVTSTIPTGGYTGVDPTLGTITVVFNEPMDPNFSPSMVFEAYDGSTWKTLDITNLSFRWDSNQPDTVVAVLPWVYFPENALIRWKILQGSMKDITGIALGADVVLSFMTTTYSSAYGYGFTVFKTNSDDASIGLGVARNYGSGPVALSASFPSDLVTADAVTGLKWKSSEQSGSYSYYDALNQCSSLNIQNSGAGYAGLTNWRVPSVQELETLSLYLSDNSYPTVTLAKFTNFSAVPFWSSTLFTANPTNAWFVGFLDPDTYFNLNTSLYKVRCVSGVPKAH</sequence>
<dbReference type="InterPro" id="IPR059177">
    <property type="entry name" value="GH29D-like_dom"/>
</dbReference>
<evidence type="ECO:0000256" key="1">
    <source>
        <dbReference type="ARBA" id="ARBA00022729"/>
    </source>
</evidence>
<evidence type="ECO:0000259" key="4">
    <source>
        <dbReference type="Pfam" id="PF13290"/>
    </source>
</evidence>
<proteinExistence type="predicted"/>
<gene>
    <name evidence="5" type="ORF">CH357_03330</name>
</gene>
<evidence type="ECO:0000313" key="6">
    <source>
        <dbReference type="Proteomes" id="UP000232196"/>
    </source>
</evidence>
<evidence type="ECO:0000313" key="5">
    <source>
        <dbReference type="EMBL" id="PJZ26962.1"/>
    </source>
</evidence>
<keyword evidence="1" id="KW-0732">Signal</keyword>
<reference evidence="5 6" key="1">
    <citation type="submission" date="2017-07" db="EMBL/GenBank/DDBJ databases">
        <title>Leptospira spp. isolated from tropical soils.</title>
        <authorList>
            <person name="Thibeaux R."/>
            <person name="Iraola G."/>
            <person name="Ferres I."/>
            <person name="Bierque E."/>
            <person name="Girault D."/>
            <person name="Soupe-Gilbert M.-E."/>
            <person name="Picardeau M."/>
            <person name="Goarant C."/>
        </authorList>
    </citation>
    <scope>NUCLEOTIDE SEQUENCE [LARGE SCALE GENOMIC DNA]</scope>
    <source>
        <strain evidence="5 6">MCA1-C-A1</strain>
    </source>
</reference>
<feature type="domain" description="GH29D-like beta-sandwich" evidence="4">
    <location>
        <begin position="388"/>
        <end position="466"/>
    </location>
</feature>